<sequence>MVSTRRFPNWTALSEPHGSLFRESGPLSRFPRLRAFRAGLGLTRLAEVPGPAGGARVLAKHEYENPTGSDADRVAYALVCQAIGASARQPRFVAAAGADLARALSRLCSLIGAPLRLVLAEEAALGPDGAGVRVDRSAPEDGLLGAIALAEEIAEAGQEWILLAAHRDPVCVAMHEFVTGREIIGQLDGLVPAAWVCGTGTGGCLAGVTRALRATGADPVVTGVTAAELPYGSAAAPRSGLPGWAGLGHGYRQPLVEGELPDLATESVRMAEARAGIREFRAATGREIGPASAANWLVARAVAAKLPPEDVVVTMFPDGPHEVTAVADLGEKTKGKG</sequence>
<evidence type="ECO:0000256" key="1">
    <source>
        <dbReference type="ARBA" id="ARBA00001933"/>
    </source>
</evidence>
<gene>
    <name evidence="4" type="ORF">SAMN05421854_102568</name>
</gene>
<evidence type="ECO:0000313" key="5">
    <source>
        <dbReference type="Proteomes" id="UP000199137"/>
    </source>
</evidence>
<evidence type="ECO:0000256" key="2">
    <source>
        <dbReference type="ARBA" id="ARBA00022898"/>
    </source>
</evidence>
<dbReference type="InterPro" id="IPR050214">
    <property type="entry name" value="Cys_Synth/Cystath_Beta-Synth"/>
</dbReference>
<name>A0A1I5INA1_9PSEU</name>
<dbReference type="SUPFAM" id="SSF53686">
    <property type="entry name" value="Tryptophan synthase beta subunit-like PLP-dependent enzymes"/>
    <property type="match status" value="1"/>
</dbReference>
<dbReference type="Gene3D" id="3.40.50.1100">
    <property type="match status" value="2"/>
</dbReference>
<dbReference type="Proteomes" id="UP000199137">
    <property type="component" value="Unassembled WGS sequence"/>
</dbReference>
<dbReference type="Pfam" id="PF00291">
    <property type="entry name" value="PALP"/>
    <property type="match status" value="1"/>
</dbReference>
<dbReference type="InterPro" id="IPR036052">
    <property type="entry name" value="TrpB-like_PALP_sf"/>
</dbReference>
<reference evidence="5" key="1">
    <citation type="submission" date="2016-10" db="EMBL/GenBank/DDBJ databases">
        <authorList>
            <person name="Varghese N."/>
            <person name="Submissions S."/>
        </authorList>
    </citation>
    <scope>NUCLEOTIDE SEQUENCE [LARGE SCALE GENOMIC DNA]</scope>
    <source>
        <strain evidence="5">DSM 44637</strain>
    </source>
</reference>
<evidence type="ECO:0000313" key="4">
    <source>
        <dbReference type="EMBL" id="SFO61932.1"/>
    </source>
</evidence>
<dbReference type="PANTHER" id="PTHR10314">
    <property type="entry name" value="CYSTATHIONINE BETA-SYNTHASE"/>
    <property type="match status" value="1"/>
</dbReference>
<dbReference type="InterPro" id="IPR001926">
    <property type="entry name" value="TrpB-like_PALP"/>
</dbReference>
<feature type="domain" description="Tryptophan synthase beta chain-like PALP" evidence="3">
    <location>
        <begin position="41"/>
        <end position="318"/>
    </location>
</feature>
<dbReference type="STRING" id="112413.SAMN05421854_102568"/>
<dbReference type="GO" id="GO:1901605">
    <property type="term" value="P:alpha-amino acid metabolic process"/>
    <property type="evidence" value="ECO:0007669"/>
    <property type="project" value="UniProtKB-ARBA"/>
</dbReference>
<proteinExistence type="predicted"/>
<dbReference type="AlphaFoldDB" id="A0A1I5INA1"/>
<accession>A0A1I5INA1</accession>
<dbReference type="EMBL" id="FOWC01000002">
    <property type="protein sequence ID" value="SFO61932.1"/>
    <property type="molecule type" value="Genomic_DNA"/>
</dbReference>
<organism evidence="4 5">
    <name type="scientific">Amycolatopsis rubida</name>
    <dbReference type="NCBI Taxonomy" id="112413"/>
    <lineage>
        <taxon>Bacteria</taxon>
        <taxon>Bacillati</taxon>
        <taxon>Actinomycetota</taxon>
        <taxon>Actinomycetes</taxon>
        <taxon>Pseudonocardiales</taxon>
        <taxon>Pseudonocardiaceae</taxon>
        <taxon>Amycolatopsis</taxon>
    </lineage>
</organism>
<comment type="cofactor">
    <cofactor evidence="1">
        <name>pyridoxal 5'-phosphate</name>
        <dbReference type="ChEBI" id="CHEBI:597326"/>
    </cofactor>
</comment>
<protein>
    <submittedName>
        <fullName evidence="4">Cysteine synthase A</fullName>
    </submittedName>
</protein>
<keyword evidence="2" id="KW-0663">Pyridoxal phosphate</keyword>
<evidence type="ECO:0000259" key="3">
    <source>
        <dbReference type="Pfam" id="PF00291"/>
    </source>
</evidence>